<protein>
    <submittedName>
        <fullName evidence="6">Cytochrome P450</fullName>
    </submittedName>
</protein>
<keyword evidence="5" id="KW-0472">Membrane</keyword>
<evidence type="ECO:0000313" key="7">
    <source>
        <dbReference type="Proteomes" id="UP000439903"/>
    </source>
</evidence>
<dbReference type="InterPro" id="IPR001128">
    <property type="entry name" value="Cyt_P450"/>
</dbReference>
<dbReference type="OrthoDB" id="1470350at2759"/>
<dbReference type="GO" id="GO:0005506">
    <property type="term" value="F:iron ion binding"/>
    <property type="evidence" value="ECO:0007669"/>
    <property type="project" value="InterPro"/>
</dbReference>
<dbReference type="GO" id="GO:0004497">
    <property type="term" value="F:monooxygenase activity"/>
    <property type="evidence" value="ECO:0007669"/>
    <property type="project" value="UniProtKB-KW"/>
</dbReference>
<dbReference type="Proteomes" id="UP000439903">
    <property type="component" value="Unassembled WGS sequence"/>
</dbReference>
<dbReference type="InterPro" id="IPR036396">
    <property type="entry name" value="Cyt_P450_sf"/>
</dbReference>
<dbReference type="Gene3D" id="1.10.630.10">
    <property type="entry name" value="Cytochrome P450"/>
    <property type="match status" value="1"/>
</dbReference>
<keyword evidence="5" id="KW-1133">Transmembrane helix</keyword>
<keyword evidence="4" id="KW-0560">Oxidoreductase</keyword>
<dbReference type="Pfam" id="PF00067">
    <property type="entry name" value="p450"/>
    <property type="match status" value="1"/>
</dbReference>
<keyword evidence="3 4" id="KW-0349">Heme</keyword>
<dbReference type="PANTHER" id="PTHR24301:SF2">
    <property type="entry name" value="THROMBOXANE-A SYNTHASE"/>
    <property type="match status" value="1"/>
</dbReference>
<comment type="caution">
    <text evidence="6">The sequence shown here is derived from an EMBL/GenBank/DDBJ whole genome shotgun (WGS) entry which is preliminary data.</text>
</comment>
<dbReference type="PANTHER" id="PTHR24301">
    <property type="entry name" value="THROMBOXANE-A SYNTHASE"/>
    <property type="match status" value="1"/>
</dbReference>
<feature type="binding site" description="axial binding residue" evidence="3">
    <location>
        <position position="473"/>
    </location>
    <ligand>
        <name>heme</name>
        <dbReference type="ChEBI" id="CHEBI:30413"/>
    </ligand>
    <ligandPart>
        <name>Fe</name>
        <dbReference type="ChEBI" id="CHEBI:18248"/>
    </ligandPart>
</feature>
<name>A0A8H3XD41_GIGMA</name>
<dbReference type="InterPro" id="IPR017972">
    <property type="entry name" value="Cyt_P450_CS"/>
</dbReference>
<accession>A0A8H3XD41</accession>
<proteinExistence type="inferred from homology"/>
<evidence type="ECO:0000313" key="6">
    <source>
        <dbReference type="EMBL" id="KAF0450123.1"/>
    </source>
</evidence>
<feature type="transmembrane region" description="Helical" evidence="5">
    <location>
        <begin position="16"/>
        <end position="33"/>
    </location>
</feature>
<organism evidence="6 7">
    <name type="scientific">Gigaspora margarita</name>
    <dbReference type="NCBI Taxonomy" id="4874"/>
    <lineage>
        <taxon>Eukaryota</taxon>
        <taxon>Fungi</taxon>
        <taxon>Fungi incertae sedis</taxon>
        <taxon>Mucoromycota</taxon>
        <taxon>Glomeromycotina</taxon>
        <taxon>Glomeromycetes</taxon>
        <taxon>Diversisporales</taxon>
        <taxon>Gigasporaceae</taxon>
        <taxon>Gigaspora</taxon>
    </lineage>
</organism>
<keyword evidence="7" id="KW-1185">Reference proteome</keyword>
<evidence type="ECO:0000256" key="4">
    <source>
        <dbReference type="RuleBase" id="RU000461"/>
    </source>
</evidence>
<evidence type="ECO:0000256" key="5">
    <source>
        <dbReference type="SAM" id="Phobius"/>
    </source>
</evidence>
<gene>
    <name evidence="6" type="ORF">F8M41_002253</name>
</gene>
<keyword evidence="2 3" id="KW-0408">Iron</keyword>
<sequence>MLSLHSLPFYYGFKDFLDLLLFLVFLYVGHFYYQYFTRVNKLPGPFPLPIVGSLWNKRDGYSKWILKLQQQYGDIFEVWLSNKRKIYLCRAEYFDKLLSSSTKTKWFSRMGANEGLHELGVSKQGILANDNLDSWKFNRHFFSQAMLTPSFNLKAIDSTNKMWKEMEKYWNALGDDYQIELSEWMQRFTIDMIIETTTGKRAYTLPVYFNKSTTKKIVDIPPAILDDSEYFIHNLQKHVSAFTTFAVFPYYIRHYMPILKNITKAGIESRDNIHRKIMEIIKNRRKEIEKNDDVIFNDMLSLFIVANTERDKSGIPDLRPMTDDEILGNIKDAFIGGSETTTNATCVLIYYICKHPNILKKLRQELDSVFGENRDRPFTSDDLSALKYCEAVVNETARIHHILHSGSRINTEPDELLGYQWPASSEFILFFEGGNKNPLYWKDPEVFNPDRFMTDDKIVKKNFIFFGGGIRQCPGKKLAMIELKGIIAMLFRKYDVTLMNEELHYKSLIFNSSIEGMFIKITPRKE</sequence>
<dbReference type="GO" id="GO:0020037">
    <property type="term" value="F:heme binding"/>
    <property type="evidence" value="ECO:0007669"/>
    <property type="project" value="InterPro"/>
</dbReference>
<comment type="similarity">
    <text evidence="4">Belongs to the cytochrome P450 family.</text>
</comment>
<reference evidence="6 7" key="1">
    <citation type="journal article" date="2019" name="Environ. Microbiol.">
        <title>At the nexus of three kingdoms: the genome of the mycorrhizal fungus Gigaspora margarita provides insights into plant, endobacterial and fungal interactions.</title>
        <authorList>
            <person name="Venice F."/>
            <person name="Ghignone S."/>
            <person name="Salvioli di Fossalunga A."/>
            <person name="Amselem J."/>
            <person name="Novero M."/>
            <person name="Xianan X."/>
            <person name="Sedzielewska Toro K."/>
            <person name="Morin E."/>
            <person name="Lipzen A."/>
            <person name="Grigoriev I.V."/>
            <person name="Henrissat B."/>
            <person name="Martin F.M."/>
            <person name="Bonfante P."/>
        </authorList>
    </citation>
    <scope>NUCLEOTIDE SEQUENCE [LARGE SCALE GENOMIC DNA]</scope>
    <source>
        <strain evidence="6 7">BEG34</strain>
    </source>
</reference>
<dbReference type="GO" id="GO:0016705">
    <property type="term" value="F:oxidoreductase activity, acting on paired donors, with incorporation or reduction of molecular oxygen"/>
    <property type="evidence" value="ECO:0007669"/>
    <property type="project" value="InterPro"/>
</dbReference>
<dbReference type="PRINTS" id="PR00385">
    <property type="entry name" value="P450"/>
</dbReference>
<dbReference type="PRINTS" id="PR00463">
    <property type="entry name" value="EP450I"/>
</dbReference>
<dbReference type="AlphaFoldDB" id="A0A8H3XD41"/>
<keyword evidence="4" id="KW-0503">Monooxygenase</keyword>
<comment type="cofactor">
    <cofactor evidence="3">
        <name>heme</name>
        <dbReference type="ChEBI" id="CHEBI:30413"/>
    </cofactor>
</comment>
<dbReference type="SUPFAM" id="SSF48264">
    <property type="entry name" value="Cytochrome P450"/>
    <property type="match status" value="1"/>
</dbReference>
<keyword evidence="5" id="KW-0812">Transmembrane</keyword>
<evidence type="ECO:0000256" key="3">
    <source>
        <dbReference type="PIRSR" id="PIRSR602401-1"/>
    </source>
</evidence>
<dbReference type="PROSITE" id="PS00086">
    <property type="entry name" value="CYTOCHROME_P450"/>
    <property type="match status" value="1"/>
</dbReference>
<evidence type="ECO:0000256" key="2">
    <source>
        <dbReference type="ARBA" id="ARBA00023004"/>
    </source>
</evidence>
<dbReference type="CDD" id="cd00302">
    <property type="entry name" value="cytochrome_P450"/>
    <property type="match status" value="1"/>
</dbReference>
<dbReference type="EMBL" id="WTPW01001192">
    <property type="protein sequence ID" value="KAF0450123.1"/>
    <property type="molecule type" value="Genomic_DNA"/>
</dbReference>
<evidence type="ECO:0000256" key="1">
    <source>
        <dbReference type="ARBA" id="ARBA00022723"/>
    </source>
</evidence>
<dbReference type="InterPro" id="IPR002401">
    <property type="entry name" value="Cyt_P450_E_grp-I"/>
</dbReference>
<keyword evidence="1 3" id="KW-0479">Metal-binding</keyword>